<feature type="region of interest" description="Disordered" evidence="1">
    <location>
        <begin position="54"/>
        <end position="80"/>
    </location>
</feature>
<accession>A0ABP8TBQ3</accession>
<proteinExistence type="predicted"/>
<keyword evidence="3" id="KW-1185">Reference proteome</keyword>
<dbReference type="EMBL" id="BAABHJ010000001">
    <property type="protein sequence ID" value="GAA4600617.1"/>
    <property type="molecule type" value="Genomic_DNA"/>
</dbReference>
<organism evidence="2 3">
    <name type="scientific">Actinoallomurus liliacearum</name>
    <dbReference type="NCBI Taxonomy" id="1080073"/>
    <lineage>
        <taxon>Bacteria</taxon>
        <taxon>Bacillati</taxon>
        <taxon>Actinomycetota</taxon>
        <taxon>Actinomycetes</taxon>
        <taxon>Streptosporangiales</taxon>
        <taxon>Thermomonosporaceae</taxon>
        <taxon>Actinoallomurus</taxon>
    </lineage>
</organism>
<reference evidence="3" key="1">
    <citation type="journal article" date="2019" name="Int. J. Syst. Evol. Microbiol.">
        <title>The Global Catalogue of Microorganisms (GCM) 10K type strain sequencing project: providing services to taxonomists for standard genome sequencing and annotation.</title>
        <authorList>
            <consortium name="The Broad Institute Genomics Platform"/>
            <consortium name="The Broad Institute Genome Sequencing Center for Infectious Disease"/>
            <person name="Wu L."/>
            <person name="Ma J."/>
        </authorList>
    </citation>
    <scope>NUCLEOTIDE SEQUENCE [LARGE SCALE GENOMIC DNA]</scope>
    <source>
        <strain evidence="3">JCM 17938</strain>
    </source>
</reference>
<name>A0ABP8TBQ3_9ACTN</name>
<dbReference type="Proteomes" id="UP001500212">
    <property type="component" value="Unassembled WGS sequence"/>
</dbReference>
<protein>
    <submittedName>
        <fullName evidence="2">Uncharacterized protein</fullName>
    </submittedName>
</protein>
<evidence type="ECO:0000256" key="1">
    <source>
        <dbReference type="SAM" id="MobiDB-lite"/>
    </source>
</evidence>
<comment type="caution">
    <text evidence="2">The sequence shown here is derived from an EMBL/GenBank/DDBJ whole genome shotgun (WGS) entry which is preliminary data.</text>
</comment>
<feature type="compositionally biased region" description="Basic residues" evidence="1">
    <location>
        <begin position="65"/>
        <end position="80"/>
    </location>
</feature>
<evidence type="ECO:0000313" key="3">
    <source>
        <dbReference type="Proteomes" id="UP001500212"/>
    </source>
</evidence>
<evidence type="ECO:0000313" key="2">
    <source>
        <dbReference type="EMBL" id="GAA4600617.1"/>
    </source>
</evidence>
<gene>
    <name evidence="2" type="ORF">GCM10023195_00430</name>
</gene>
<sequence length="80" mass="8489">MTVSLVPQTGPVTAIGDAVRNRCAYVKARELSAAADLAANRIVQEAMASWACGNGRPRSAASSRRALRRKAACSKRSRMA</sequence>